<evidence type="ECO:0000313" key="5">
    <source>
        <dbReference type="EMBL" id="PWN99623.1"/>
    </source>
</evidence>
<dbReference type="RefSeq" id="XP_025599902.1">
    <property type="nucleotide sequence ID" value="XM_025741769.1"/>
</dbReference>
<evidence type="ECO:0000256" key="3">
    <source>
        <dbReference type="SAM" id="MobiDB-lite"/>
    </source>
</evidence>
<feature type="region of interest" description="Disordered" evidence="3">
    <location>
        <begin position="153"/>
        <end position="223"/>
    </location>
</feature>
<evidence type="ECO:0000256" key="1">
    <source>
        <dbReference type="ARBA" id="ARBA00010465"/>
    </source>
</evidence>
<dbReference type="OrthoDB" id="445677at2759"/>
<feature type="region of interest" description="Disordered" evidence="3">
    <location>
        <begin position="263"/>
        <end position="293"/>
    </location>
</feature>
<feature type="compositionally biased region" description="Polar residues" evidence="3">
    <location>
        <begin position="1"/>
        <end position="10"/>
    </location>
</feature>
<evidence type="ECO:0000256" key="2">
    <source>
        <dbReference type="ARBA" id="ARBA00019138"/>
    </source>
</evidence>
<reference evidence="5 6" key="1">
    <citation type="journal article" date="2018" name="Mol. Biol. Evol.">
        <title>Broad Genomic Sampling Reveals a Smut Pathogenic Ancestry of the Fungal Clade Ustilaginomycotina.</title>
        <authorList>
            <person name="Kijpornyongpan T."/>
            <person name="Mondo S.J."/>
            <person name="Barry K."/>
            <person name="Sandor L."/>
            <person name="Lee J."/>
            <person name="Lipzen A."/>
            <person name="Pangilinan J."/>
            <person name="LaButti K."/>
            <person name="Hainaut M."/>
            <person name="Henrissat B."/>
            <person name="Grigoriev I.V."/>
            <person name="Spatafora J.W."/>
            <person name="Aime M.C."/>
        </authorList>
    </citation>
    <scope>NUCLEOTIDE SEQUENCE [LARGE SCALE GENOMIC DNA]</scope>
    <source>
        <strain evidence="5 6">MCA 4186</strain>
    </source>
</reference>
<dbReference type="PANTHER" id="PTHR48407:SF1">
    <property type="entry name" value="CRANIOFACIAL DEVELOPMENT PROTEIN 1"/>
    <property type="match status" value="1"/>
</dbReference>
<feature type="compositionally biased region" description="Low complexity" evidence="3">
    <location>
        <begin position="153"/>
        <end position="196"/>
    </location>
</feature>
<dbReference type="InterPro" id="IPR027124">
    <property type="entry name" value="Swc5/CFDP1/2"/>
</dbReference>
<feature type="compositionally biased region" description="Low complexity" evidence="3">
    <location>
        <begin position="21"/>
        <end position="41"/>
    </location>
</feature>
<organism evidence="5 6">
    <name type="scientific">Tilletiopsis washingtonensis</name>
    <dbReference type="NCBI Taxonomy" id="58919"/>
    <lineage>
        <taxon>Eukaryota</taxon>
        <taxon>Fungi</taxon>
        <taxon>Dikarya</taxon>
        <taxon>Basidiomycota</taxon>
        <taxon>Ustilaginomycotina</taxon>
        <taxon>Exobasidiomycetes</taxon>
        <taxon>Entylomatales</taxon>
        <taxon>Entylomatales incertae sedis</taxon>
        <taxon>Tilletiopsis</taxon>
    </lineage>
</organism>
<comment type="similarity">
    <text evidence="1">Belongs to the SWC5 family.</text>
</comment>
<dbReference type="InterPro" id="IPR011421">
    <property type="entry name" value="BCNT-C"/>
</dbReference>
<accession>A0A316ZH66</accession>
<dbReference type="GeneID" id="37269313"/>
<dbReference type="EMBL" id="KZ819287">
    <property type="protein sequence ID" value="PWN99623.1"/>
    <property type="molecule type" value="Genomic_DNA"/>
</dbReference>
<evidence type="ECO:0000313" key="6">
    <source>
        <dbReference type="Proteomes" id="UP000245946"/>
    </source>
</evidence>
<dbReference type="STRING" id="58919.A0A316ZH66"/>
<gene>
    <name evidence="5" type="ORF">FA09DRAFT_328430</name>
</gene>
<keyword evidence="6" id="KW-1185">Reference proteome</keyword>
<feature type="region of interest" description="Disordered" evidence="3">
    <location>
        <begin position="1"/>
        <end position="89"/>
    </location>
</feature>
<feature type="compositionally biased region" description="Low complexity" evidence="3">
    <location>
        <begin position="263"/>
        <end position="272"/>
    </location>
</feature>
<sequence length="314" mass="31602">MSTQSPHPSNSDSDSDDDDFAASSASERGASPAAGPIAEAAPLEDDEAEALRADAEEAGEVVSGRRRRRAGEDDDASEAQLQSANSGAAASDALWAAFQASTEEETAAPPSVAKPQEMVAVPRTFRYAGTTESKMELLPASHPDAVAFLASQRAAAGEAGASSAGASMSAAAGPSSESAPASSSTPSASSSQAQAPPARPLGGGPRKRKAGGLAAAAAAASGGKVAKLSTLEKSKLDWEAYKSGQTATSTSSALPPTISAVGEEKAAGAGEALTEQEREEMEAQTKGGARGLGNVKGFIERKEFLERVRGRLEG</sequence>
<dbReference type="AlphaFoldDB" id="A0A316ZH66"/>
<dbReference type="PANTHER" id="PTHR48407">
    <property type="entry name" value="CRANIOFACIAL DEVELOPMENT PROTEIN 1"/>
    <property type="match status" value="1"/>
</dbReference>
<feature type="domain" description="BCNT-C" evidence="4">
    <location>
        <begin position="218"/>
        <end position="311"/>
    </location>
</feature>
<dbReference type="Pfam" id="PF07572">
    <property type="entry name" value="BCNT"/>
    <property type="match status" value="1"/>
</dbReference>
<feature type="compositionally biased region" description="Low complexity" evidence="3">
    <location>
        <begin position="211"/>
        <end position="223"/>
    </location>
</feature>
<protein>
    <recommendedName>
        <fullName evidence="2">SWR1-complex protein 5</fullName>
    </recommendedName>
</protein>
<dbReference type="GO" id="GO:0000812">
    <property type="term" value="C:Swr1 complex"/>
    <property type="evidence" value="ECO:0007669"/>
    <property type="project" value="TreeGrafter"/>
</dbReference>
<evidence type="ECO:0000259" key="4">
    <source>
        <dbReference type="Pfam" id="PF07572"/>
    </source>
</evidence>
<dbReference type="Proteomes" id="UP000245946">
    <property type="component" value="Unassembled WGS sequence"/>
</dbReference>
<name>A0A316ZH66_9BASI</name>
<proteinExistence type="inferred from homology"/>